<dbReference type="PANTHER" id="PTHR47396:SF1">
    <property type="entry name" value="ATP-DEPENDENT HELICASE IRC3-RELATED"/>
    <property type="match status" value="1"/>
</dbReference>
<keyword evidence="3" id="KW-0378">Hydrolase</keyword>
<name>A0ABZ1JJU0_9ACTN</name>
<gene>
    <name evidence="3" type="ORF">OG288_26545</name>
</gene>
<keyword evidence="3" id="KW-0547">Nucleotide-binding</keyword>
<evidence type="ECO:0000259" key="2">
    <source>
        <dbReference type="PROSITE" id="PS51194"/>
    </source>
</evidence>
<sequence>MADIETPVIKTVVEQSARVLETYRVDPGLIPEHANGERRITQGGYGDRQLFELVQNAADEIADEPGGKVHVVLTDAHLYCANQGTPVTPEGAETILRMSMSRKRGGQIGRFGVGVKSVLVVSDAPEFFSRTGCFGFDRDWAYEQIRGVPGVERLGENFEAPVLRMARPLDEAAERSRDQTLDELMGWATTVVRLPLLPKADEKLAYDMHAVPPSPRKEGNGTSPVRESFPAGFQLFSPHVGEVTLEDRRLRPVVRRVLRTEQDGHLRTVHEQRTGSPVTAHRWNVFTHTHQPTERARLSAGEMHDRIAIDVSWAVPAYTKDEATGLLTSPRGRGKFWSFFPTKYDITLSGYLNGAWKTNEDRQNLLDSSPFNEELIQVGARLVVDSLPKLAPAEDPAVYLRLLPGRARESETVSWADRYLTRHIWAATAQRPSLPDQDGVLQTPRDLSFPPDLGKATPKDQVRWLGMWNAYTGRPTNWLHPSAEADNLRAGKVKHILEAAELNRSTVKEWLEALVSDGTPGASAAAIRIVAAMIEVESPYAVEARRARVVLTEEHGLVAPVAGKVFRRSIQDGLKDDLVYVHAELSDDDSLSMALNSIGIQEADARGRFVGVLDQGFDNYAPRDWNHFWELFHSAGGSHVSNEVRSRVATPLATLHVRVADGTYRPMRSTMLPGPVVTAESDPSLTVDMRFHSDDAGFFREVGLRDRPTGGYRPEGEDWYEREYREWAYELSLGQLDNRAARPQPNRMKLEGAAVGGPLHLLPLMSDEAKAAFVAALSDDSVIDRWTRQFGAQVNTRQPIASPLRWMLRRHGRLRTSQGLKPLTDAVGPQLDAYRDLLPVAAISSEKARKLGLPVSLDKVPAKHWDQLLEQLKESEDDAFVGNMYVMLTRLEVAFPEDSLTRCRVGAEWSTREDGEIAVATTPAEYKALRAEQVPALLTASPGDAALLVKTWGMLPYADVISKETRHVAAGEPIPLRDAYPTLRQRVGKAANEYSLLRCSELEEVLRTPNGMKATPLMSALDGTTVLVLEPVTDLEALVAVDRELRLNLREAGCRQVLDAQEQQEQNRKVQETLKAVRGAENVVTKLELLIGADALRAGLPAGLLDSEKAALGGAEPSGSRIAQLAFNAHGDGILQVHVRDLQANYPTNTPSSFSGSSRAVAFVSDLDFPDSFAGVRAPSLEPRIEVSGPTQFPRLHDYQERLATNVFAMLDRIAPQRGMLSLPTGAGKTRVTAEAVIRWVKQVEKLDGPILWIAQSEELCEQAVQSWKFVWEKVGAATPLVISRLWTTNEAGPVTDRPHLVVATDAKLRVCLDTDAYAWLRRAALVIVDEAHMAIAPQYTEILSHLGLTASRTDRHLLGLTATPFRNTNVEETERLVRRFGSTRLDDGVFTTGDPYAELQELGMLARVEHRELTGGTIELSPDEQQRAEQLSILSKAAEQRLAEDHDRNDRIIAEIRTMPDDWPVLVFATSVSHAKFLAAKLNDQGIGAAAVDSATSTSDRRRRIDAFRSGRTRVLTNYGVLTQGFDAPATRAVVVARPTYSPNVYQQMIGRGLRGPRNGGKDTCLILNVRDNITNYGKALAFTQFEHLWSKK</sequence>
<organism evidence="3 4">
    <name type="scientific">Streptomyces tauricus</name>
    <dbReference type="NCBI Taxonomy" id="68274"/>
    <lineage>
        <taxon>Bacteria</taxon>
        <taxon>Bacillati</taxon>
        <taxon>Actinomycetota</taxon>
        <taxon>Actinomycetes</taxon>
        <taxon>Kitasatosporales</taxon>
        <taxon>Streptomycetaceae</taxon>
        <taxon>Streptomyces</taxon>
        <taxon>Streptomyces aurantiacus group</taxon>
    </lineage>
</organism>
<dbReference type="PROSITE" id="PS51192">
    <property type="entry name" value="HELICASE_ATP_BIND_1"/>
    <property type="match status" value="1"/>
</dbReference>
<evidence type="ECO:0000313" key="3">
    <source>
        <dbReference type="EMBL" id="WTP51552.1"/>
    </source>
</evidence>
<dbReference type="PANTHER" id="PTHR47396">
    <property type="entry name" value="TYPE I RESTRICTION ENZYME ECOKI R PROTEIN"/>
    <property type="match status" value="1"/>
</dbReference>
<accession>A0ABZ1JJU0</accession>
<feature type="domain" description="Helicase ATP-binding" evidence="1">
    <location>
        <begin position="1210"/>
        <end position="1383"/>
    </location>
</feature>
<dbReference type="NCBIfam" id="NF047352">
    <property type="entry name" value="P_loop_sacsin"/>
    <property type="match status" value="1"/>
</dbReference>
<evidence type="ECO:0000313" key="4">
    <source>
        <dbReference type="Proteomes" id="UP001432166"/>
    </source>
</evidence>
<dbReference type="InterPro" id="IPR036890">
    <property type="entry name" value="HATPase_C_sf"/>
</dbReference>
<evidence type="ECO:0000259" key="1">
    <source>
        <dbReference type="PROSITE" id="PS51192"/>
    </source>
</evidence>
<dbReference type="InterPro" id="IPR001650">
    <property type="entry name" value="Helicase_C-like"/>
</dbReference>
<keyword evidence="3" id="KW-0347">Helicase</keyword>
<dbReference type="GO" id="GO:0004386">
    <property type="term" value="F:helicase activity"/>
    <property type="evidence" value="ECO:0007669"/>
    <property type="project" value="UniProtKB-KW"/>
</dbReference>
<dbReference type="Pfam" id="PF00271">
    <property type="entry name" value="Helicase_C"/>
    <property type="match status" value="1"/>
</dbReference>
<dbReference type="InterPro" id="IPR027417">
    <property type="entry name" value="P-loop_NTPase"/>
</dbReference>
<dbReference type="Proteomes" id="UP001432166">
    <property type="component" value="Chromosome"/>
</dbReference>
<dbReference type="Pfam" id="PF04851">
    <property type="entry name" value="ResIII"/>
    <property type="match status" value="1"/>
</dbReference>
<protein>
    <submittedName>
        <fullName evidence="3">DEAD/DEAH box helicase</fullName>
    </submittedName>
</protein>
<feature type="domain" description="Helicase C-terminal" evidence="2">
    <location>
        <begin position="1449"/>
        <end position="1594"/>
    </location>
</feature>
<keyword evidence="3" id="KW-0067">ATP-binding</keyword>
<dbReference type="SUPFAM" id="SSF52540">
    <property type="entry name" value="P-loop containing nucleoside triphosphate hydrolases"/>
    <property type="match status" value="1"/>
</dbReference>
<dbReference type="InterPro" id="IPR006935">
    <property type="entry name" value="Helicase/UvrB_N"/>
</dbReference>
<proteinExistence type="predicted"/>
<dbReference type="EMBL" id="CP108133">
    <property type="protein sequence ID" value="WTP51552.1"/>
    <property type="molecule type" value="Genomic_DNA"/>
</dbReference>
<reference evidence="3" key="1">
    <citation type="submission" date="2022-10" db="EMBL/GenBank/DDBJ databases">
        <title>The complete genomes of actinobacterial strains from the NBC collection.</title>
        <authorList>
            <person name="Joergensen T.S."/>
            <person name="Alvarez Arevalo M."/>
            <person name="Sterndorff E.B."/>
            <person name="Faurdal D."/>
            <person name="Vuksanovic O."/>
            <person name="Mourched A.-S."/>
            <person name="Charusanti P."/>
            <person name="Shaw S."/>
            <person name="Blin K."/>
            <person name="Weber T."/>
        </authorList>
    </citation>
    <scope>NUCLEOTIDE SEQUENCE</scope>
    <source>
        <strain evidence="3">NBC_00189</strain>
    </source>
</reference>
<dbReference type="SUPFAM" id="SSF55874">
    <property type="entry name" value="ATPase domain of HSP90 chaperone/DNA topoisomerase II/histidine kinase"/>
    <property type="match status" value="1"/>
</dbReference>
<dbReference type="RefSeq" id="WP_189775178.1">
    <property type="nucleotide sequence ID" value="NZ_BMVY01000015.1"/>
</dbReference>
<dbReference type="PROSITE" id="PS51194">
    <property type="entry name" value="HELICASE_CTER"/>
    <property type="match status" value="1"/>
</dbReference>
<dbReference type="SMART" id="SM00487">
    <property type="entry name" value="DEXDc"/>
    <property type="match status" value="1"/>
</dbReference>
<keyword evidence="4" id="KW-1185">Reference proteome</keyword>
<dbReference type="InterPro" id="IPR014001">
    <property type="entry name" value="Helicase_ATP-bd"/>
</dbReference>
<dbReference type="InterPro" id="IPR050742">
    <property type="entry name" value="Helicase_Restrict-Modif_Enz"/>
</dbReference>
<dbReference type="SMART" id="SM00490">
    <property type="entry name" value="HELICc"/>
    <property type="match status" value="1"/>
</dbReference>
<dbReference type="Gene3D" id="3.40.50.300">
    <property type="entry name" value="P-loop containing nucleotide triphosphate hydrolases"/>
    <property type="match status" value="2"/>
</dbReference>